<evidence type="ECO:0000313" key="1">
    <source>
        <dbReference type="EMBL" id="RYU09436.1"/>
    </source>
</evidence>
<accession>A0A4V1Z126</accession>
<dbReference type="AlphaFoldDB" id="A0A4V1Z126"/>
<dbReference type="Proteomes" id="UP000291189">
    <property type="component" value="Unassembled WGS sequence"/>
</dbReference>
<dbReference type="RefSeq" id="WP_129989201.1">
    <property type="nucleotide sequence ID" value="NZ_SDPU01000035.1"/>
</dbReference>
<dbReference type="OrthoDB" id="8899077at2"/>
<reference evidence="1 2" key="1">
    <citation type="submission" date="2019-01" db="EMBL/GenBank/DDBJ databases">
        <title>Nocardioides guangzhouensis sp. nov., an actinobacterium isolated from soil.</title>
        <authorList>
            <person name="Fu Y."/>
            <person name="Cai Y."/>
            <person name="Lin Z."/>
            <person name="Chen P."/>
        </authorList>
    </citation>
    <scope>NUCLEOTIDE SEQUENCE [LARGE SCALE GENOMIC DNA]</scope>
    <source>
        <strain evidence="1 2">NBRC 105384</strain>
    </source>
</reference>
<gene>
    <name evidence="1" type="ORF">ETU37_20445</name>
</gene>
<organism evidence="1 2">
    <name type="scientific">Nocardioides iriomotensis</name>
    <dbReference type="NCBI Taxonomy" id="715784"/>
    <lineage>
        <taxon>Bacteria</taxon>
        <taxon>Bacillati</taxon>
        <taxon>Actinomycetota</taxon>
        <taxon>Actinomycetes</taxon>
        <taxon>Propionibacteriales</taxon>
        <taxon>Nocardioidaceae</taxon>
        <taxon>Nocardioides</taxon>
    </lineage>
</organism>
<protein>
    <submittedName>
        <fullName evidence="1">DUF2332 domain-containing protein</fullName>
    </submittedName>
</protein>
<evidence type="ECO:0000313" key="2">
    <source>
        <dbReference type="Proteomes" id="UP000291189"/>
    </source>
</evidence>
<keyword evidence="2" id="KW-1185">Reference proteome</keyword>
<sequence length="376" mass="38515">MSDPVPSSAPRGTAPGLAEVYRRFSEAEAGDTSPLYRGVAAAISESADALAAVGTAPARRRQPVLVLAALHDLALAGHAPALAEAYAAGDAAGAARAAVDTLLRESDAVAPIATRRTVRADGAGRCTVLYPVIAEAARRAGADAVGLVDVGGVAGFNLVVDRVAIAYSDGRTLGDASSPVRLTCRVVGDQGVPGTTLPDVVARVEVGADPLDVTDPDDVRWLRACVWPDQHERRETFEEELALARTVPPLLVRGDPVTTVAAGLAAVPAGALPVVVTTWALSALTAEARRRFLHEARQASAGRPVAWASVEGVGVAPGVPTFGDRPASGHSIIGLTMLATPSEHAEAVGRCWSRGRVMAWLAGSDDSGPPVTAGAR</sequence>
<comment type="caution">
    <text evidence="1">The sequence shown here is derived from an EMBL/GenBank/DDBJ whole genome shotgun (WGS) entry which is preliminary data.</text>
</comment>
<name>A0A4V1Z126_9ACTN</name>
<dbReference type="Pfam" id="PF10094">
    <property type="entry name" value="DUF2332"/>
    <property type="match status" value="1"/>
</dbReference>
<proteinExistence type="predicted"/>
<dbReference type="EMBL" id="SDPU01000035">
    <property type="protein sequence ID" value="RYU09436.1"/>
    <property type="molecule type" value="Genomic_DNA"/>
</dbReference>
<dbReference type="InterPro" id="IPR011200">
    <property type="entry name" value="UCP012608"/>
</dbReference>